<keyword evidence="2" id="KW-1185">Reference proteome</keyword>
<dbReference type="InterPro" id="IPR029062">
    <property type="entry name" value="Class_I_gatase-like"/>
</dbReference>
<dbReference type="InterPro" id="IPR011697">
    <property type="entry name" value="Peptidase_C26"/>
</dbReference>
<dbReference type="InterPro" id="IPR044668">
    <property type="entry name" value="PuuD-like"/>
</dbReference>
<comment type="caution">
    <text evidence="1">The sequence shown here is derived from an EMBL/GenBank/DDBJ whole genome shotgun (WGS) entry which is preliminary data.</text>
</comment>
<gene>
    <name evidence="1" type="ORF">RR45_GL000823</name>
</gene>
<protein>
    <submittedName>
        <fullName evidence="1">Glutamine amidotransferase</fullName>
    </submittedName>
</protein>
<dbReference type="PANTHER" id="PTHR43235:SF1">
    <property type="entry name" value="GLUTAMINE AMIDOTRANSFERASE PB2B2.05-RELATED"/>
    <property type="match status" value="1"/>
</dbReference>
<proteinExistence type="predicted"/>
<dbReference type="Pfam" id="PF07722">
    <property type="entry name" value="Peptidase_C26"/>
    <property type="match status" value="1"/>
</dbReference>
<evidence type="ECO:0000313" key="1">
    <source>
        <dbReference type="EMBL" id="PCS04508.1"/>
    </source>
</evidence>
<dbReference type="EMBL" id="JXJT01000002">
    <property type="protein sequence ID" value="PCS04508.1"/>
    <property type="molecule type" value="Genomic_DNA"/>
</dbReference>
<name>A0ABX4I8Z2_9LACT</name>
<dbReference type="CDD" id="cd01745">
    <property type="entry name" value="GATase1_2"/>
    <property type="match status" value="1"/>
</dbReference>
<dbReference type="PROSITE" id="PS51273">
    <property type="entry name" value="GATASE_TYPE_1"/>
    <property type="match status" value="1"/>
</dbReference>
<evidence type="ECO:0000313" key="2">
    <source>
        <dbReference type="Proteomes" id="UP000218979"/>
    </source>
</evidence>
<keyword evidence="1" id="KW-0315">Glutamine amidotransferase</keyword>
<dbReference type="SUPFAM" id="SSF52317">
    <property type="entry name" value="Class I glutamine amidotransferase-like"/>
    <property type="match status" value="1"/>
</dbReference>
<reference evidence="1 2" key="1">
    <citation type="submission" date="2014-12" db="EMBL/GenBank/DDBJ databases">
        <title>Draft genome sequences of 10 type strains of Lactococcus.</title>
        <authorList>
            <person name="Sun Z."/>
            <person name="Zhong Z."/>
            <person name="Liu W."/>
            <person name="Zhang W."/>
            <person name="Zhang H."/>
        </authorList>
    </citation>
    <scope>NUCLEOTIDE SEQUENCE [LARGE SCALE GENOMIC DNA]</scope>
    <source>
        <strain evidence="1 2">DSM 22330</strain>
    </source>
</reference>
<sequence length="199" mass="22533">MIMIPIDRDLDKLADYIKLVDKVMLTGGEDVAPLFYGQDPHPLLGNINPERDRFEIAAIHEVIKQEKALLGVCRGHQLLNVALGGTLYQDVSLYRNPEVATLKHMQAPTKFKFTTHFVNVDPTSSLNFLPETYHVNSYHHQMIDQLADDLITIATASDGVIEAVENKAKRLLGVQWHPEGTWDNIPDERAIFDFFVNQL</sequence>
<dbReference type="Proteomes" id="UP000218979">
    <property type="component" value="Unassembled WGS sequence"/>
</dbReference>
<dbReference type="PANTHER" id="PTHR43235">
    <property type="entry name" value="GLUTAMINE AMIDOTRANSFERASE PB2B2.05-RELATED"/>
    <property type="match status" value="1"/>
</dbReference>
<organism evidence="1 2">
    <name type="scientific">Pseudolactococcus chungangensis CAU 28 = DSM 22330</name>
    <dbReference type="NCBI Taxonomy" id="1122154"/>
    <lineage>
        <taxon>Bacteria</taxon>
        <taxon>Bacillati</taxon>
        <taxon>Bacillota</taxon>
        <taxon>Bacilli</taxon>
        <taxon>Lactobacillales</taxon>
        <taxon>Streptococcaceae</taxon>
        <taxon>Pseudolactococcus</taxon>
    </lineage>
</organism>
<accession>A0ABX4I8Z2</accession>
<dbReference type="Gene3D" id="3.40.50.880">
    <property type="match status" value="1"/>
</dbReference>